<feature type="compositionally biased region" description="Polar residues" evidence="4">
    <location>
        <begin position="9"/>
        <end position="25"/>
    </location>
</feature>
<keyword evidence="5" id="KW-0418">Kinase</keyword>
<feature type="region of interest" description="Disordered" evidence="4">
    <location>
        <begin position="882"/>
        <end position="911"/>
    </location>
</feature>
<reference evidence="5 6" key="1">
    <citation type="journal article" date="2019" name="Genome Biol. Evol.">
        <title>Whole-Genome Sequencing of the Giant Devil Catfish, Bagarius yarrelli.</title>
        <authorList>
            <person name="Jiang W."/>
            <person name="Lv Y."/>
            <person name="Cheng L."/>
            <person name="Yang K."/>
            <person name="Chao B."/>
            <person name="Wang X."/>
            <person name="Li Y."/>
            <person name="Pan X."/>
            <person name="You X."/>
            <person name="Zhang Y."/>
            <person name="Yang J."/>
            <person name="Li J."/>
            <person name="Zhang X."/>
            <person name="Liu S."/>
            <person name="Sun C."/>
            <person name="Yang J."/>
            <person name="Shi Q."/>
        </authorList>
    </citation>
    <scope>NUCLEOTIDE SEQUENCE [LARGE SCALE GENOMIC DNA]</scope>
    <source>
        <strain evidence="5">JWS20170419001</strain>
        <tissue evidence="5">Muscle</tissue>
    </source>
</reference>
<protein>
    <submittedName>
        <fullName evidence="5">Brain-enriched guanylate kinase-associated protein</fullName>
    </submittedName>
</protein>
<dbReference type="InterPro" id="IPR043441">
    <property type="entry name" value="Tjap1/BEGAIN"/>
</dbReference>
<feature type="region of interest" description="Disordered" evidence="4">
    <location>
        <begin position="186"/>
        <end position="246"/>
    </location>
</feature>
<gene>
    <name evidence="5" type="ORF">Baya_10178</name>
</gene>
<keyword evidence="2" id="KW-0597">Phosphoprotein</keyword>
<feature type="region of interest" description="Disordered" evidence="4">
    <location>
        <begin position="358"/>
        <end position="441"/>
    </location>
</feature>
<evidence type="ECO:0000256" key="2">
    <source>
        <dbReference type="ARBA" id="ARBA00022553"/>
    </source>
</evidence>
<feature type="compositionally biased region" description="Low complexity" evidence="4">
    <location>
        <begin position="290"/>
        <end position="308"/>
    </location>
</feature>
<feature type="compositionally biased region" description="Low complexity" evidence="4">
    <location>
        <begin position="132"/>
        <end position="156"/>
    </location>
</feature>
<name>A0A556UF97_BAGYA</name>
<feature type="region of interest" description="Disordered" evidence="4">
    <location>
        <begin position="284"/>
        <end position="308"/>
    </location>
</feature>
<comment type="subcellular location">
    <subcellularLocation>
        <location evidence="1">Membrane</location>
        <topology evidence="1">Peripheral membrane protein</topology>
    </subcellularLocation>
</comment>
<evidence type="ECO:0000256" key="3">
    <source>
        <dbReference type="ARBA" id="ARBA00023136"/>
    </source>
</evidence>
<dbReference type="GO" id="GO:0016020">
    <property type="term" value="C:membrane"/>
    <property type="evidence" value="ECO:0007669"/>
    <property type="project" value="UniProtKB-SubCell"/>
</dbReference>
<keyword evidence="5" id="KW-0808">Transferase</keyword>
<evidence type="ECO:0000256" key="1">
    <source>
        <dbReference type="ARBA" id="ARBA00004170"/>
    </source>
</evidence>
<feature type="compositionally biased region" description="Low complexity" evidence="4">
    <location>
        <begin position="898"/>
        <end position="909"/>
    </location>
</feature>
<dbReference type="PANTHER" id="PTHR28664">
    <property type="entry name" value="TIGHT JUNCTION-ASSOCIATED PROTEIN 1"/>
    <property type="match status" value="1"/>
</dbReference>
<sequence length="1020" mass="113880">MPDHAAKKISSQEPSSSRAWNTNNGFLPIFSTSPNHLTLSIGLLEYSKSEPKKDSVSFSLSNSSSPTAQESITNLHGPGSTCNRKESTISRKNPASSLQNSLHHLKGSSPNLKRFTPSSSSALKSPKHGLRSSATSFHSSSTSFKSSSSSLQSGNLSEDDSWGTNSWSSGATCLLRSSIKQHSEEVFRVRASSGSRPEPATDSESGHKSLDRQPGDRKSESQKTSEKGPMENNFSVHNQSSSHHNTSAFAHIKEKIEAKIKFSQFLNEVTSRVMDPESLQTFQKETVPIQSSSHSTSSSQQPTRSSFHSGFYGDSLPSCWESKKSNTVPPLTQVKKCTPSWKVLDTTVNPKKAHEKIIFMEKQRRQDNVQTTEDRKKEQQREQTRERRPILVCPNRSQTNHLGKNNPRVVAIKTDSSVRKPDYSSLPKNSNSDSEQKEDLRKQLSFTTHKLEMLEAEFDATKQYLETELRRAQEELEKFTDKLHRIQSSYAALQRINQELEEKFTKKTQQYEEEKRTLGREIFLLKNHLKEAKITIKKLREDNDLYKKDCTSAAQLLQCGKSLYRTQMQTKLPTDFQESSHIDNHGHGRSKGLCHSPYSSTASTVIASVVEKLEPGSSCPVTRSPSPQPQDPAFLANTEMNSIDTLQHHVYKSSDLYRSDTALYCPMDESRQDHLQGRRKSVELHGKNTGILQTPNYGANKFQPLYNNVALNEGFTPGSSPYSTFSVASDEKGLALSSTLSSSHLALYMDWRDGDYECKSTSSYDIDSPKFPKSHNFQHVTSSPQQGNSPVYMRTASCYSEPYYSPRLTSSHNMGSLGEPKESCSSIHIPQEELIGRWRHLSVGDINNFSYLNPGHVSPYSFSENHFGPSKIKLGQLYSRVQEGNSSSHTGGPEFCFSPSPGSSLAPSPKHSMNLVKTERGPVFQLSNNIQKSKNSLFLAGISKDIENTVGNVSKEYVDVSPNSSAESLHQTQLDTSNVQHYKLQRQESQISPQHQKFISTGLSRKDSLTKAQLYGTLLN</sequence>
<feature type="region of interest" description="Disordered" evidence="4">
    <location>
        <begin position="54"/>
        <end position="164"/>
    </location>
</feature>
<dbReference type="OrthoDB" id="9217007at2759"/>
<dbReference type="GO" id="GO:0016301">
    <property type="term" value="F:kinase activity"/>
    <property type="evidence" value="ECO:0007669"/>
    <property type="project" value="UniProtKB-KW"/>
</dbReference>
<dbReference type="AlphaFoldDB" id="A0A556UF97"/>
<feature type="compositionally biased region" description="Low complexity" evidence="4">
    <location>
        <begin position="56"/>
        <end position="65"/>
    </location>
</feature>
<evidence type="ECO:0000313" key="5">
    <source>
        <dbReference type="EMBL" id="TSO67451.1"/>
    </source>
</evidence>
<feature type="compositionally biased region" description="Basic and acidic residues" evidence="4">
    <location>
        <begin position="358"/>
        <end position="389"/>
    </location>
</feature>
<keyword evidence="6" id="KW-1185">Reference proteome</keyword>
<evidence type="ECO:0000313" key="6">
    <source>
        <dbReference type="Proteomes" id="UP000319801"/>
    </source>
</evidence>
<dbReference type="PANTHER" id="PTHR28664:SF2">
    <property type="entry name" value="BRAIN-ENRICHED GUANYLATE KINASE-ASSOCIATED PROTEIN"/>
    <property type="match status" value="1"/>
</dbReference>
<accession>A0A556UF97</accession>
<evidence type="ECO:0000256" key="4">
    <source>
        <dbReference type="SAM" id="MobiDB-lite"/>
    </source>
</evidence>
<feature type="compositionally biased region" description="Polar residues" evidence="4">
    <location>
        <begin position="232"/>
        <end position="246"/>
    </location>
</feature>
<dbReference type="EMBL" id="VCAZ01000069">
    <property type="protein sequence ID" value="TSO67451.1"/>
    <property type="molecule type" value="Genomic_DNA"/>
</dbReference>
<feature type="compositionally biased region" description="Polar residues" evidence="4">
    <location>
        <begin position="90"/>
        <end position="123"/>
    </location>
</feature>
<dbReference type="Proteomes" id="UP000319801">
    <property type="component" value="Unassembled WGS sequence"/>
</dbReference>
<proteinExistence type="predicted"/>
<feature type="compositionally biased region" description="Basic and acidic residues" evidence="4">
    <location>
        <begin position="204"/>
        <end position="229"/>
    </location>
</feature>
<comment type="caution">
    <text evidence="5">The sequence shown here is derived from an EMBL/GenBank/DDBJ whole genome shotgun (WGS) entry which is preliminary data.</text>
</comment>
<organism evidence="5 6">
    <name type="scientific">Bagarius yarrelli</name>
    <name type="common">Goonch</name>
    <name type="synonym">Bagrus yarrelli</name>
    <dbReference type="NCBI Taxonomy" id="175774"/>
    <lineage>
        <taxon>Eukaryota</taxon>
        <taxon>Metazoa</taxon>
        <taxon>Chordata</taxon>
        <taxon>Craniata</taxon>
        <taxon>Vertebrata</taxon>
        <taxon>Euteleostomi</taxon>
        <taxon>Actinopterygii</taxon>
        <taxon>Neopterygii</taxon>
        <taxon>Teleostei</taxon>
        <taxon>Ostariophysi</taxon>
        <taxon>Siluriformes</taxon>
        <taxon>Sisoridae</taxon>
        <taxon>Sisorinae</taxon>
        <taxon>Bagarius</taxon>
    </lineage>
</organism>
<dbReference type="GO" id="GO:0045202">
    <property type="term" value="C:synapse"/>
    <property type="evidence" value="ECO:0007669"/>
    <property type="project" value="TreeGrafter"/>
</dbReference>
<keyword evidence="3" id="KW-0472">Membrane</keyword>
<feature type="region of interest" description="Disordered" evidence="4">
    <location>
        <begin position="1"/>
        <end position="25"/>
    </location>
</feature>